<reference evidence="2" key="1">
    <citation type="submission" date="2022-10" db="EMBL/GenBank/DDBJ databases">
        <authorList>
            <person name="Souza D.M."/>
            <person name="Yamada J.K."/>
            <person name="Rosa R.B."/>
            <person name="Janssen L."/>
            <person name="Andrade M."/>
            <person name="Franco R."/>
            <person name="Nagata A.K."/>
            <person name="Ribeiro B.M."/>
        </authorList>
    </citation>
    <scope>NUCLEOTIDE SEQUENCE</scope>
</reference>
<name>A0A9Y1HU37_9CAUD</name>
<sequence>MSWGSTSPSVPPTSAPSRSQFTAGRDLKVGFNYRAISSGAGEVIDGDTYLLVTNVTDKKGNRQLVNTSTGEVSFATPGSIWSY</sequence>
<evidence type="ECO:0000313" key="2">
    <source>
        <dbReference type="EMBL" id="WAX24194.1"/>
    </source>
</evidence>
<dbReference type="Proteomes" id="UP001210426">
    <property type="component" value="Segment"/>
</dbReference>
<evidence type="ECO:0000256" key="1">
    <source>
        <dbReference type="SAM" id="MobiDB-lite"/>
    </source>
</evidence>
<evidence type="ECO:0000313" key="3">
    <source>
        <dbReference type="Proteomes" id="UP001210426"/>
    </source>
</evidence>
<gene>
    <name evidence="2" type="ORF">P4_00036</name>
</gene>
<accession>A0A9Y1HU37</accession>
<proteinExistence type="predicted"/>
<dbReference type="EMBL" id="OP583594">
    <property type="protein sequence ID" value="WAX24194.1"/>
    <property type="molecule type" value="Genomic_DNA"/>
</dbReference>
<feature type="region of interest" description="Disordered" evidence="1">
    <location>
        <begin position="1"/>
        <end position="21"/>
    </location>
</feature>
<organism evidence="2 3">
    <name type="scientific">Xanthomonas phage P4</name>
    <dbReference type="NCBI Taxonomy" id="3003372"/>
    <lineage>
        <taxon>Viruses</taxon>
        <taxon>Duplodnaviria</taxon>
        <taxon>Heunggongvirae</taxon>
        <taxon>Uroviricota</taxon>
        <taxon>Caudoviricetes</taxon>
        <taxon>Autographivirales</taxon>
        <taxon>Autonotataviridae</taxon>
        <taxon>Gujervirinae</taxon>
        <taxon>Pradovirus</taxon>
        <taxon>Pradovirus P4</taxon>
    </lineage>
</organism>
<keyword evidence="3" id="KW-1185">Reference proteome</keyword>
<protein>
    <submittedName>
        <fullName evidence="2">Uncharacterized protein</fullName>
    </submittedName>
</protein>